<feature type="site" description="Deprotonates C-terminal active site Cys" evidence="8">
    <location>
        <position position="25"/>
    </location>
</feature>
<dbReference type="NCBIfam" id="TIGR01068">
    <property type="entry name" value="thioredoxin"/>
    <property type="match status" value="1"/>
</dbReference>
<keyword evidence="4 9" id="KW-1015">Disulfide bond</keyword>
<name>A0A662DAB8_UNCAE</name>
<evidence type="ECO:0000256" key="9">
    <source>
        <dbReference type="PIRSR" id="PIRSR000077-4"/>
    </source>
</evidence>
<evidence type="ECO:0000256" key="4">
    <source>
        <dbReference type="ARBA" id="ARBA00023157"/>
    </source>
</evidence>
<dbReference type="AlphaFoldDB" id="A0A662DAB8"/>
<organism evidence="11 12">
    <name type="scientific">Aerophobetes bacterium</name>
    <dbReference type="NCBI Taxonomy" id="2030807"/>
    <lineage>
        <taxon>Bacteria</taxon>
        <taxon>Candidatus Aerophobota</taxon>
    </lineage>
</organism>
<evidence type="ECO:0000256" key="3">
    <source>
        <dbReference type="ARBA" id="ARBA00022982"/>
    </source>
</evidence>
<dbReference type="PRINTS" id="PR00421">
    <property type="entry name" value="THIOREDOXIN"/>
</dbReference>
<evidence type="ECO:0000256" key="1">
    <source>
        <dbReference type="ARBA" id="ARBA00008987"/>
    </source>
</evidence>
<dbReference type="InterPro" id="IPR013766">
    <property type="entry name" value="Thioredoxin_domain"/>
</dbReference>
<feature type="site" description="Contributes to redox potential value" evidence="8">
    <location>
        <position position="33"/>
    </location>
</feature>
<dbReference type="InterPro" id="IPR036249">
    <property type="entry name" value="Thioredoxin-like_sf"/>
</dbReference>
<gene>
    <name evidence="11" type="primary">trxA</name>
    <name evidence="11" type="ORF">DRI96_06455</name>
</gene>
<proteinExistence type="inferred from homology"/>
<protein>
    <recommendedName>
        <fullName evidence="6 7">Thioredoxin</fullName>
    </recommendedName>
</protein>
<feature type="active site" description="Nucleophile" evidence="8">
    <location>
        <position position="34"/>
    </location>
</feature>
<dbReference type="Pfam" id="PF00085">
    <property type="entry name" value="Thioredoxin"/>
    <property type="match status" value="1"/>
</dbReference>
<sequence>MAEKIFTDKNWENEVLNSDLPVMVDFWAEWCMPCYMIAPAVEKVAEAYDGKIKVGKLNVDENPVTAGKYRVMAIPTLLFFNEGKLVDRIVGVVSKKVIEDKIEKILEKEKSG</sequence>
<dbReference type="PROSITE" id="PS51352">
    <property type="entry name" value="THIOREDOXIN_2"/>
    <property type="match status" value="1"/>
</dbReference>
<dbReference type="FunFam" id="3.40.30.10:FF:000001">
    <property type="entry name" value="Thioredoxin"/>
    <property type="match status" value="1"/>
</dbReference>
<comment type="similarity">
    <text evidence="1 7">Belongs to the thioredoxin family.</text>
</comment>
<evidence type="ECO:0000313" key="12">
    <source>
        <dbReference type="Proteomes" id="UP000267654"/>
    </source>
</evidence>
<feature type="site" description="Contributes to redox potential value" evidence="8">
    <location>
        <position position="32"/>
    </location>
</feature>
<reference evidence="11 12" key="1">
    <citation type="submission" date="2018-06" db="EMBL/GenBank/DDBJ databases">
        <title>Extensive metabolic versatility and redundancy in microbially diverse, dynamic hydrothermal sediments.</title>
        <authorList>
            <person name="Dombrowski N."/>
            <person name="Teske A."/>
            <person name="Baker B.J."/>
        </authorList>
    </citation>
    <scope>NUCLEOTIDE SEQUENCE [LARGE SCALE GENOMIC DNA]</scope>
    <source>
        <strain evidence="11">B19_G9</strain>
    </source>
</reference>
<comment type="caution">
    <text evidence="11">The sequence shown here is derived from an EMBL/GenBank/DDBJ whole genome shotgun (WGS) entry which is preliminary data.</text>
</comment>
<dbReference type="PANTHER" id="PTHR45663">
    <property type="entry name" value="GEO12009P1"/>
    <property type="match status" value="1"/>
</dbReference>
<dbReference type="EMBL" id="QMQB01000259">
    <property type="protein sequence ID" value="RLE11291.1"/>
    <property type="molecule type" value="Genomic_DNA"/>
</dbReference>
<feature type="domain" description="Thioredoxin" evidence="10">
    <location>
        <begin position="1"/>
        <end position="107"/>
    </location>
</feature>
<dbReference type="Gene3D" id="3.40.30.10">
    <property type="entry name" value="Glutaredoxin"/>
    <property type="match status" value="1"/>
</dbReference>
<dbReference type="GO" id="GO:0015035">
    <property type="term" value="F:protein-disulfide reductase activity"/>
    <property type="evidence" value="ECO:0007669"/>
    <property type="project" value="UniProtKB-UniRule"/>
</dbReference>
<evidence type="ECO:0000313" key="11">
    <source>
        <dbReference type="EMBL" id="RLE11291.1"/>
    </source>
</evidence>
<evidence type="ECO:0000256" key="6">
    <source>
        <dbReference type="NCBIfam" id="TIGR01068"/>
    </source>
</evidence>
<dbReference type="PANTHER" id="PTHR45663:SF11">
    <property type="entry name" value="GEO12009P1"/>
    <property type="match status" value="1"/>
</dbReference>
<evidence type="ECO:0000256" key="7">
    <source>
        <dbReference type="PIRNR" id="PIRNR000077"/>
    </source>
</evidence>
<dbReference type="GO" id="GO:0005829">
    <property type="term" value="C:cytosol"/>
    <property type="evidence" value="ECO:0007669"/>
    <property type="project" value="TreeGrafter"/>
</dbReference>
<evidence type="ECO:0000259" key="10">
    <source>
        <dbReference type="PROSITE" id="PS51352"/>
    </source>
</evidence>
<evidence type="ECO:0000256" key="2">
    <source>
        <dbReference type="ARBA" id="ARBA00022448"/>
    </source>
</evidence>
<dbReference type="PIRSF" id="PIRSF000077">
    <property type="entry name" value="Thioredoxin"/>
    <property type="match status" value="1"/>
</dbReference>
<dbReference type="SUPFAM" id="SSF52833">
    <property type="entry name" value="Thioredoxin-like"/>
    <property type="match status" value="1"/>
</dbReference>
<evidence type="ECO:0000256" key="5">
    <source>
        <dbReference type="ARBA" id="ARBA00023284"/>
    </source>
</evidence>
<dbReference type="Proteomes" id="UP000267654">
    <property type="component" value="Unassembled WGS sequence"/>
</dbReference>
<keyword evidence="5 9" id="KW-0676">Redox-active center</keyword>
<accession>A0A662DAB8</accession>
<feature type="disulfide bond" description="Redox-active" evidence="9">
    <location>
        <begin position="31"/>
        <end position="34"/>
    </location>
</feature>
<dbReference type="GO" id="GO:0045454">
    <property type="term" value="P:cell redox homeostasis"/>
    <property type="evidence" value="ECO:0007669"/>
    <property type="project" value="TreeGrafter"/>
</dbReference>
<keyword evidence="3" id="KW-0249">Electron transport</keyword>
<dbReference type="CDD" id="cd02947">
    <property type="entry name" value="TRX_family"/>
    <property type="match status" value="1"/>
</dbReference>
<keyword evidence="2" id="KW-0813">Transport</keyword>
<evidence type="ECO:0000256" key="8">
    <source>
        <dbReference type="PIRSR" id="PIRSR000077-1"/>
    </source>
</evidence>
<dbReference type="InterPro" id="IPR005746">
    <property type="entry name" value="Thioredoxin"/>
</dbReference>
<feature type="active site" description="Nucleophile" evidence="8">
    <location>
        <position position="31"/>
    </location>
</feature>